<evidence type="ECO:0000256" key="8">
    <source>
        <dbReference type="ARBA" id="ARBA00022676"/>
    </source>
</evidence>
<organism evidence="18 19">
    <name type="scientific">Weissella coleopterorum</name>
    <dbReference type="NCBI Taxonomy" id="2714949"/>
    <lineage>
        <taxon>Bacteria</taxon>
        <taxon>Bacillati</taxon>
        <taxon>Bacillota</taxon>
        <taxon>Bacilli</taxon>
        <taxon>Lactobacillales</taxon>
        <taxon>Lactobacillaceae</taxon>
        <taxon>Weissella</taxon>
    </lineage>
</organism>
<keyword evidence="10 16" id="KW-0479">Metal-binding</keyword>
<dbReference type="InterPro" id="IPR005904">
    <property type="entry name" value="Hxn_phspho_trans"/>
</dbReference>
<feature type="domain" description="Phosphoribosyltransferase" evidence="17">
    <location>
        <begin position="12"/>
        <end position="160"/>
    </location>
</feature>
<keyword evidence="11 16" id="KW-0660">Purine salvage</keyword>
<keyword evidence="7 16" id="KW-0963">Cytoplasm</keyword>
<dbReference type="PANTHER" id="PTHR43340">
    <property type="entry name" value="HYPOXANTHINE-GUANINE PHOSPHORIBOSYLTRANSFERASE"/>
    <property type="match status" value="1"/>
</dbReference>
<reference evidence="18 19" key="1">
    <citation type="submission" date="2020-03" db="EMBL/GenBank/DDBJ databases">
        <title>Weissella sp. nov., isolated from Cybister lewisianus.</title>
        <authorList>
            <person name="Hyun D.-W."/>
            <person name="Bae J.-W."/>
        </authorList>
    </citation>
    <scope>NUCLEOTIDE SEQUENCE [LARGE SCALE GENOMIC DNA]</scope>
    <source>
        <strain evidence="18 19">HDW19</strain>
    </source>
</reference>
<comment type="catalytic activity">
    <reaction evidence="14">
        <text>GMP + diphosphate = guanine + 5-phospho-alpha-D-ribose 1-diphosphate</text>
        <dbReference type="Rhea" id="RHEA:25424"/>
        <dbReference type="ChEBI" id="CHEBI:16235"/>
        <dbReference type="ChEBI" id="CHEBI:33019"/>
        <dbReference type="ChEBI" id="CHEBI:58017"/>
        <dbReference type="ChEBI" id="CHEBI:58115"/>
        <dbReference type="EC" id="2.4.2.8"/>
    </reaction>
    <physiologicalReaction direction="right-to-left" evidence="14">
        <dbReference type="Rhea" id="RHEA:25426"/>
    </physiologicalReaction>
</comment>
<evidence type="ECO:0000259" key="17">
    <source>
        <dbReference type="Pfam" id="PF00156"/>
    </source>
</evidence>
<comment type="cofactor">
    <cofactor evidence="1 16">
        <name>Mg(2+)</name>
        <dbReference type="ChEBI" id="CHEBI:18420"/>
    </cofactor>
</comment>
<dbReference type="Pfam" id="PF00156">
    <property type="entry name" value="Pribosyltran"/>
    <property type="match status" value="1"/>
</dbReference>
<dbReference type="InterPro" id="IPR029057">
    <property type="entry name" value="PRTase-like"/>
</dbReference>
<keyword evidence="19" id="KW-1185">Reference proteome</keyword>
<dbReference type="EMBL" id="CP049888">
    <property type="protein sequence ID" value="QIL51094.1"/>
    <property type="molecule type" value="Genomic_DNA"/>
</dbReference>
<dbReference type="GO" id="GO:0032264">
    <property type="term" value="P:IMP salvage"/>
    <property type="evidence" value="ECO:0007669"/>
    <property type="project" value="UniProtKB-UniPathway"/>
</dbReference>
<dbReference type="AlphaFoldDB" id="A0A6G8B1A4"/>
<dbReference type="UniPathway" id="UPA00909">
    <property type="reaction ID" value="UER00887"/>
</dbReference>
<evidence type="ECO:0000256" key="2">
    <source>
        <dbReference type="ARBA" id="ARBA00002049"/>
    </source>
</evidence>
<keyword evidence="9 16" id="KW-0808">Transferase</keyword>
<proteinExistence type="inferred from homology"/>
<evidence type="ECO:0000256" key="3">
    <source>
        <dbReference type="ARBA" id="ARBA00004496"/>
    </source>
</evidence>
<dbReference type="GO" id="GO:0046100">
    <property type="term" value="P:hypoxanthine metabolic process"/>
    <property type="evidence" value="ECO:0007669"/>
    <property type="project" value="TreeGrafter"/>
</dbReference>
<evidence type="ECO:0000256" key="11">
    <source>
        <dbReference type="ARBA" id="ARBA00022726"/>
    </source>
</evidence>
<comment type="similarity">
    <text evidence="6 16">Belongs to the purine/pyrimidine phosphoribosyltransferase family.</text>
</comment>
<dbReference type="SUPFAM" id="SSF53271">
    <property type="entry name" value="PRTase-like"/>
    <property type="match status" value="1"/>
</dbReference>
<evidence type="ECO:0000256" key="16">
    <source>
        <dbReference type="RuleBase" id="RU364099"/>
    </source>
</evidence>
<dbReference type="EC" id="2.4.2.8" evidence="16"/>
<comment type="function">
    <text evidence="2">Purine salvage pathway enzyme that catalyzes the transfer of the ribosyl-5-phosphate group from 5-phospho-alpha-D-ribose 1-diphosphate (PRPP) to the N9 position of the 6-oxopurines hypoxanthine and guanine to form the corresponding ribonucleotides IMP (inosine 5'-monophosphate) and GMP (guanosine 5'-monophosphate), with the release of PPi.</text>
</comment>
<evidence type="ECO:0000313" key="19">
    <source>
        <dbReference type="Proteomes" id="UP000500741"/>
    </source>
</evidence>
<dbReference type="KEGG" id="wco:G7084_07215"/>
<dbReference type="GO" id="GO:0005829">
    <property type="term" value="C:cytosol"/>
    <property type="evidence" value="ECO:0007669"/>
    <property type="project" value="TreeGrafter"/>
</dbReference>
<dbReference type="RefSeq" id="WP_166011342.1">
    <property type="nucleotide sequence ID" value="NZ_CP049888.1"/>
</dbReference>
<protein>
    <recommendedName>
        <fullName evidence="16">Hypoxanthine phosphoribosyltransferase</fullName>
        <ecNumber evidence="16">2.4.2.8</ecNumber>
    </recommendedName>
</protein>
<dbReference type="Gene3D" id="3.40.50.2020">
    <property type="match status" value="1"/>
</dbReference>
<evidence type="ECO:0000256" key="9">
    <source>
        <dbReference type="ARBA" id="ARBA00022679"/>
    </source>
</evidence>
<dbReference type="PANTHER" id="PTHR43340:SF1">
    <property type="entry name" value="HYPOXANTHINE PHOSPHORIBOSYLTRANSFERASE"/>
    <property type="match status" value="1"/>
</dbReference>
<evidence type="ECO:0000256" key="1">
    <source>
        <dbReference type="ARBA" id="ARBA00001946"/>
    </source>
</evidence>
<keyword evidence="8 16" id="KW-0328">Glycosyltransferase</keyword>
<keyword evidence="12 16" id="KW-0547">Nucleotide-binding</keyword>
<evidence type="ECO:0000256" key="6">
    <source>
        <dbReference type="ARBA" id="ARBA00008391"/>
    </source>
</evidence>
<dbReference type="GO" id="GO:0004422">
    <property type="term" value="F:hypoxanthine phosphoribosyltransferase activity"/>
    <property type="evidence" value="ECO:0007669"/>
    <property type="project" value="InterPro"/>
</dbReference>
<dbReference type="GO" id="GO:0000287">
    <property type="term" value="F:magnesium ion binding"/>
    <property type="evidence" value="ECO:0007669"/>
    <property type="project" value="TreeGrafter"/>
</dbReference>
<dbReference type="CDD" id="cd06223">
    <property type="entry name" value="PRTases_typeI"/>
    <property type="match status" value="1"/>
</dbReference>
<comment type="pathway">
    <text evidence="4 16">Purine metabolism; IMP biosynthesis via salvage pathway; IMP from hypoxanthine: step 1/1.</text>
</comment>
<dbReference type="InterPro" id="IPR000836">
    <property type="entry name" value="PRTase_dom"/>
</dbReference>
<evidence type="ECO:0000256" key="13">
    <source>
        <dbReference type="ARBA" id="ARBA00022842"/>
    </source>
</evidence>
<dbReference type="NCBIfam" id="TIGR01203">
    <property type="entry name" value="HGPRTase"/>
    <property type="match status" value="1"/>
</dbReference>
<dbReference type="GO" id="GO:0032263">
    <property type="term" value="P:GMP salvage"/>
    <property type="evidence" value="ECO:0007669"/>
    <property type="project" value="UniProtKB-UniPathway"/>
</dbReference>
<comment type="subcellular location">
    <subcellularLocation>
        <location evidence="3 16">Cytoplasm</location>
    </subcellularLocation>
</comment>
<evidence type="ECO:0000313" key="18">
    <source>
        <dbReference type="EMBL" id="QIL51094.1"/>
    </source>
</evidence>
<evidence type="ECO:0000256" key="15">
    <source>
        <dbReference type="ARBA" id="ARBA00049402"/>
    </source>
</evidence>
<dbReference type="GO" id="GO:0000166">
    <property type="term" value="F:nucleotide binding"/>
    <property type="evidence" value="ECO:0007669"/>
    <property type="project" value="UniProtKB-KW"/>
</dbReference>
<comment type="pathway">
    <text evidence="5">Purine metabolism; GMP biosynthesis via salvage pathway; GMP from guanine: step 1/1.</text>
</comment>
<evidence type="ECO:0000256" key="7">
    <source>
        <dbReference type="ARBA" id="ARBA00022490"/>
    </source>
</evidence>
<evidence type="ECO:0000256" key="12">
    <source>
        <dbReference type="ARBA" id="ARBA00022741"/>
    </source>
</evidence>
<evidence type="ECO:0000256" key="4">
    <source>
        <dbReference type="ARBA" id="ARBA00004669"/>
    </source>
</evidence>
<evidence type="ECO:0000256" key="14">
    <source>
        <dbReference type="ARBA" id="ARBA00048811"/>
    </source>
</evidence>
<accession>A0A6G8B1A4</accession>
<evidence type="ECO:0000256" key="10">
    <source>
        <dbReference type="ARBA" id="ARBA00022723"/>
    </source>
</evidence>
<sequence>MGKIGRTIVTTDEIKQMVERVASEIDQVYGNEFDQVLFVGVMKGAYLWMADLLRAINADVQMDYVRVASYEEDHSTGEVKIIHDLKTDVRGKKVILLDEVIDSGLTLQYLQETLLKRGAIEVTRAIAVDKRPQAIQEADPVEFIGTIAPDEFLIGYGMDYNNHYRNLPYIAVLEFNPQVV</sequence>
<gene>
    <name evidence="18" type="primary">hpt</name>
    <name evidence="18" type="ORF">G7084_07215</name>
</gene>
<name>A0A6G8B1A4_9LACO</name>
<dbReference type="GO" id="GO:0006178">
    <property type="term" value="P:guanine salvage"/>
    <property type="evidence" value="ECO:0007669"/>
    <property type="project" value="TreeGrafter"/>
</dbReference>
<dbReference type="InterPro" id="IPR050408">
    <property type="entry name" value="HGPRT"/>
</dbReference>
<comment type="catalytic activity">
    <reaction evidence="15">
        <text>IMP + diphosphate = hypoxanthine + 5-phospho-alpha-D-ribose 1-diphosphate</text>
        <dbReference type="Rhea" id="RHEA:17973"/>
        <dbReference type="ChEBI" id="CHEBI:17368"/>
        <dbReference type="ChEBI" id="CHEBI:33019"/>
        <dbReference type="ChEBI" id="CHEBI:58017"/>
        <dbReference type="ChEBI" id="CHEBI:58053"/>
        <dbReference type="EC" id="2.4.2.8"/>
    </reaction>
    <physiologicalReaction direction="right-to-left" evidence="15">
        <dbReference type="Rhea" id="RHEA:17975"/>
    </physiologicalReaction>
</comment>
<keyword evidence="13 16" id="KW-0460">Magnesium</keyword>
<dbReference type="UniPathway" id="UPA00591">
    <property type="reaction ID" value="UER00648"/>
</dbReference>
<dbReference type="GO" id="GO:0006166">
    <property type="term" value="P:purine ribonucleoside salvage"/>
    <property type="evidence" value="ECO:0007669"/>
    <property type="project" value="UniProtKB-KW"/>
</dbReference>
<dbReference type="Proteomes" id="UP000500741">
    <property type="component" value="Chromosome"/>
</dbReference>
<evidence type="ECO:0000256" key="5">
    <source>
        <dbReference type="ARBA" id="ARBA00004676"/>
    </source>
</evidence>